<dbReference type="Proteomes" id="UP001153069">
    <property type="component" value="Unassembled WGS sequence"/>
</dbReference>
<evidence type="ECO:0000313" key="4">
    <source>
        <dbReference type="Proteomes" id="UP001153069"/>
    </source>
</evidence>
<evidence type="ECO:0000256" key="2">
    <source>
        <dbReference type="SAM" id="SignalP"/>
    </source>
</evidence>
<evidence type="ECO:0000313" key="3">
    <source>
        <dbReference type="EMBL" id="CAB9524944.1"/>
    </source>
</evidence>
<feature type="compositionally biased region" description="Low complexity" evidence="1">
    <location>
        <begin position="64"/>
        <end position="74"/>
    </location>
</feature>
<dbReference type="EMBL" id="CAICTM010001605">
    <property type="protein sequence ID" value="CAB9524944.1"/>
    <property type="molecule type" value="Genomic_DNA"/>
</dbReference>
<keyword evidence="2" id="KW-0732">Signal</keyword>
<feature type="signal peptide" evidence="2">
    <location>
        <begin position="1"/>
        <end position="19"/>
    </location>
</feature>
<protein>
    <submittedName>
        <fullName evidence="3">Uncharacterized protein</fullName>
    </submittedName>
</protein>
<dbReference type="AlphaFoldDB" id="A0A9N8ET38"/>
<feature type="compositionally biased region" description="Low complexity" evidence="1">
    <location>
        <begin position="80"/>
        <end position="92"/>
    </location>
</feature>
<sequence>MIIRDAFITLAFVATIATGESLLRIPKKVADVEEGGGTVGMVRTANNRAHFRQLDSESSDSEDTGSTSSDSGDSGDSGDSESGNTTTTTEESAPLELEANWWENIDTDEFMQDPLGFLSSNATAFKDGEDEDDEDDTSGDLIEPDESTDSGDGDVGSQNFWDQIWNDIQTDNNLTPEDEEILDHLDESNNPFGGCLDLSSKQWSFRITKKNLWVNRGICI</sequence>
<feature type="chain" id="PRO_5040156497" evidence="2">
    <location>
        <begin position="20"/>
        <end position="220"/>
    </location>
</feature>
<feature type="region of interest" description="Disordered" evidence="1">
    <location>
        <begin position="120"/>
        <end position="157"/>
    </location>
</feature>
<organism evidence="3 4">
    <name type="scientific">Seminavis robusta</name>
    <dbReference type="NCBI Taxonomy" id="568900"/>
    <lineage>
        <taxon>Eukaryota</taxon>
        <taxon>Sar</taxon>
        <taxon>Stramenopiles</taxon>
        <taxon>Ochrophyta</taxon>
        <taxon>Bacillariophyta</taxon>
        <taxon>Bacillariophyceae</taxon>
        <taxon>Bacillariophycidae</taxon>
        <taxon>Naviculales</taxon>
        <taxon>Naviculaceae</taxon>
        <taxon>Seminavis</taxon>
    </lineage>
</organism>
<keyword evidence="4" id="KW-1185">Reference proteome</keyword>
<feature type="region of interest" description="Disordered" evidence="1">
    <location>
        <begin position="51"/>
        <end position="96"/>
    </location>
</feature>
<name>A0A9N8ET38_9STRA</name>
<accession>A0A9N8ET38</accession>
<comment type="caution">
    <text evidence="3">The sequence shown here is derived from an EMBL/GenBank/DDBJ whole genome shotgun (WGS) entry which is preliminary data.</text>
</comment>
<evidence type="ECO:0000256" key="1">
    <source>
        <dbReference type="SAM" id="MobiDB-lite"/>
    </source>
</evidence>
<reference evidence="3" key="1">
    <citation type="submission" date="2020-06" db="EMBL/GenBank/DDBJ databases">
        <authorList>
            <consortium name="Plant Systems Biology data submission"/>
        </authorList>
    </citation>
    <scope>NUCLEOTIDE SEQUENCE</scope>
    <source>
        <strain evidence="3">D6</strain>
    </source>
</reference>
<feature type="compositionally biased region" description="Acidic residues" evidence="1">
    <location>
        <begin position="128"/>
        <end position="152"/>
    </location>
</feature>
<proteinExistence type="predicted"/>
<gene>
    <name evidence="3" type="ORF">SEMRO_1607_G285620.1</name>
</gene>